<dbReference type="PANTHER" id="PTHR33257">
    <property type="entry name" value="OS05G0165500 PROTEIN"/>
    <property type="match status" value="1"/>
</dbReference>
<feature type="region of interest" description="Disordered" evidence="1">
    <location>
        <begin position="151"/>
        <end position="182"/>
    </location>
</feature>
<feature type="region of interest" description="Disordered" evidence="1">
    <location>
        <begin position="1"/>
        <end position="50"/>
    </location>
</feature>
<evidence type="ECO:0000313" key="3">
    <source>
        <dbReference type="Proteomes" id="UP001179952"/>
    </source>
</evidence>
<reference evidence="2" key="2">
    <citation type="submission" date="2023-06" db="EMBL/GenBank/DDBJ databases">
        <authorList>
            <person name="Ma L."/>
            <person name="Liu K.-W."/>
            <person name="Li Z."/>
            <person name="Hsiao Y.-Y."/>
            <person name="Qi Y."/>
            <person name="Fu T."/>
            <person name="Tang G."/>
            <person name="Zhang D."/>
            <person name="Sun W.-H."/>
            <person name="Liu D.-K."/>
            <person name="Li Y."/>
            <person name="Chen G.-Z."/>
            <person name="Liu X.-D."/>
            <person name="Liao X.-Y."/>
            <person name="Jiang Y.-T."/>
            <person name="Yu X."/>
            <person name="Hao Y."/>
            <person name="Huang J."/>
            <person name="Zhao X.-W."/>
            <person name="Ke S."/>
            <person name="Chen Y.-Y."/>
            <person name="Wu W.-L."/>
            <person name="Hsu J.-L."/>
            <person name="Lin Y.-F."/>
            <person name="Huang M.-D."/>
            <person name="Li C.-Y."/>
            <person name="Huang L."/>
            <person name="Wang Z.-W."/>
            <person name="Zhao X."/>
            <person name="Zhong W.-Y."/>
            <person name="Peng D.-H."/>
            <person name="Ahmad S."/>
            <person name="Lan S."/>
            <person name="Zhang J.-S."/>
            <person name="Tsai W.-C."/>
            <person name="Van De Peer Y."/>
            <person name="Liu Z.-J."/>
        </authorList>
    </citation>
    <scope>NUCLEOTIDE SEQUENCE</scope>
    <source>
        <strain evidence="2">SCP</strain>
        <tissue evidence="2">Leaves</tissue>
    </source>
</reference>
<name>A0AAV9AN18_ACOGR</name>
<dbReference type="PANTHER" id="PTHR33257:SF4">
    <property type="entry name" value="EXPRESSED PROTEIN"/>
    <property type="match status" value="1"/>
</dbReference>
<accession>A0AAV9AN18</accession>
<feature type="compositionally biased region" description="Pro residues" evidence="1">
    <location>
        <begin position="106"/>
        <end position="117"/>
    </location>
</feature>
<organism evidence="2 3">
    <name type="scientific">Acorus gramineus</name>
    <name type="common">Dwarf sweet flag</name>
    <dbReference type="NCBI Taxonomy" id="55184"/>
    <lineage>
        <taxon>Eukaryota</taxon>
        <taxon>Viridiplantae</taxon>
        <taxon>Streptophyta</taxon>
        <taxon>Embryophyta</taxon>
        <taxon>Tracheophyta</taxon>
        <taxon>Spermatophyta</taxon>
        <taxon>Magnoliopsida</taxon>
        <taxon>Liliopsida</taxon>
        <taxon>Acoraceae</taxon>
        <taxon>Acorus</taxon>
    </lineage>
</organism>
<keyword evidence="3" id="KW-1185">Reference proteome</keyword>
<protein>
    <submittedName>
        <fullName evidence="2">Uncharacterized protein</fullName>
    </submittedName>
</protein>
<reference evidence="2" key="1">
    <citation type="journal article" date="2023" name="Nat. Commun.">
        <title>Diploid and tetraploid genomes of Acorus and the evolution of monocots.</title>
        <authorList>
            <person name="Ma L."/>
            <person name="Liu K.W."/>
            <person name="Li Z."/>
            <person name="Hsiao Y.Y."/>
            <person name="Qi Y."/>
            <person name="Fu T."/>
            <person name="Tang G.D."/>
            <person name="Zhang D."/>
            <person name="Sun W.H."/>
            <person name="Liu D.K."/>
            <person name="Li Y."/>
            <person name="Chen G.Z."/>
            <person name="Liu X.D."/>
            <person name="Liao X.Y."/>
            <person name="Jiang Y.T."/>
            <person name="Yu X."/>
            <person name="Hao Y."/>
            <person name="Huang J."/>
            <person name="Zhao X.W."/>
            <person name="Ke S."/>
            <person name="Chen Y.Y."/>
            <person name="Wu W.L."/>
            <person name="Hsu J.L."/>
            <person name="Lin Y.F."/>
            <person name="Huang M.D."/>
            <person name="Li C.Y."/>
            <person name="Huang L."/>
            <person name="Wang Z.W."/>
            <person name="Zhao X."/>
            <person name="Zhong W.Y."/>
            <person name="Peng D.H."/>
            <person name="Ahmad S."/>
            <person name="Lan S."/>
            <person name="Zhang J.S."/>
            <person name="Tsai W.C."/>
            <person name="Van de Peer Y."/>
            <person name="Liu Z.J."/>
        </authorList>
    </citation>
    <scope>NUCLEOTIDE SEQUENCE</scope>
    <source>
        <strain evidence="2">SCP</strain>
    </source>
</reference>
<dbReference type="EMBL" id="JAUJYN010000008">
    <property type="protein sequence ID" value="KAK1265554.1"/>
    <property type="molecule type" value="Genomic_DNA"/>
</dbReference>
<dbReference type="Proteomes" id="UP001179952">
    <property type="component" value="Unassembled WGS sequence"/>
</dbReference>
<gene>
    <name evidence="2" type="ORF">QJS04_geneDACA017054</name>
</gene>
<evidence type="ECO:0000256" key="1">
    <source>
        <dbReference type="SAM" id="MobiDB-lite"/>
    </source>
</evidence>
<feature type="region of interest" description="Disordered" evidence="1">
    <location>
        <begin position="91"/>
        <end position="134"/>
    </location>
</feature>
<sequence>MTDPINDIYIKQPSPSPSPSIKPSQTFSKTNHPTKKKKQPNMASSDALPLQIKVNEEYNKFHSRLLSKESSTTNPSFRVYYTAASRAVPFHWESQPGKPKAEPPPESKLPPLTPPPSYLSNPKQSNSTITKHSKNNAKLFKNIFSKKKCLSSSSSSLSGRSRSSCDEDDEEQPETARGCGGSPTSTLCFGGSAVGGLRRFNSVMFVKSALLAVVGHGSRQGGNITS</sequence>
<evidence type="ECO:0000313" key="2">
    <source>
        <dbReference type="EMBL" id="KAK1265554.1"/>
    </source>
</evidence>
<proteinExistence type="predicted"/>
<comment type="caution">
    <text evidence="2">The sequence shown here is derived from an EMBL/GenBank/DDBJ whole genome shotgun (WGS) entry which is preliminary data.</text>
</comment>
<feature type="compositionally biased region" description="Low complexity" evidence="1">
    <location>
        <begin position="151"/>
        <end position="162"/>
    </location>
</feature>
<dbReference type="AlphaFoldDB" id="A0AAV9AN18"/>